<keyword evidence="5" id="KW-1185">Reference proteome</keyword>
<keyword evidence="1" id="KW-0285">Flavoprotein</keyword>
<comment type="caution">
    <text evidence="4">The sequence shown here is derived from an EMBL/GenBank/DDBJ whole genome shotgun (WGS) entry which is preliminary data.</text>
</comment>
<dbReference type="InterPro" id="IPR036188">
    <property type="entry name" value="FAD/NAD-bd_sf"/>
</dbReference>
<dbReference type="Proteomes" id="UP000442535">
    <property type="component" value="Unassembled WGS sequence"/>
</dbReference>
<name>A0A7K0K5E6_9ACTO</name>
<dbReference type="InterPro" id="IPR003953">
    <property type="entry name" value="FAD-dep_OxRdtase_2_FAD-bd"/>
</dbReference>
<keyword evidence="2 4" id="KW-0560">Oxidoreductase</keyword>
<accession>A0A7K0K5E6</accession>
<protein>
    <submittedName>
        <fullName evidence="4">Glycerol-3-phosphate dehydrogenase subunit GlpB</fullName>
        <ecNumber evidence="4">1.1.5.3</ecNumber>
    </submittedName>
</protein>
<dbReference type="EC" id="1.1.5.3" evidence="4"/>
<evidence type="ECO:0000256" key="2">
    <source>
        <dbReference type="ARBA" id="ARBA00023002"/>
    </source>
</evidence>
<dbReference type="Pfam" id="PF00890">
    <property type="entry name" value="FAD_binding_2"/>
    <property type="match status" value="1"/>
</dbReference>
<feature type="domain" description="FAD-dependent oxidoreductase 2 FAD-binding" evidence="3">
    <location>
        <begin position="3"/>
        <end position="444"/>
    </location>
</feature>
<dbReference type="SUPFAM" id="SSF51905">
    <property type="entry name" value="FAD/NAD(P)-binding domain"/>
    <property type="match status" value="1"/>
</dbReference>
<evidence type="ECO:0000313" key="4">
    <source>
        <dbReference type="EMBL" id="MST50656.1"/>
    </source>
</evidence>
<dbReference type="RefSeq" id="WP_154546547.1">
    <property type="nucleotide sequence ID" value="NZ_VUMY01000026.1"/>
</dbReference>
<dbReference type="GO" id="GO:0004368">
    <property type="term" value="F:glycerol-3-phosphate dehydrogenase (quinone) activity"/>
    <property type="evidence" value="ECO:0007669"/>
    <property type="project" value="UniProtKB-EC"/>
</dbReference>
<evidence type="ECO:0000259" key="3">
    <source>
        <dbReference type="Pfam" id="PF00890"/>
    </source>
</evidence>
<dbReference type="EMBL" id="VUMY01000026">
    <property type="protein sequence ID" value="MST50656.1"/>
    <property type="molecule type" value="Genomic_DNA"/>
</dbReference>
<organism evidence="4 5">
    <name type="scientific">Mobiluncus porci</name>
    <dbReference type="NCBI Taxonomy" id="2652278"/>
    <lineage>
        <taxon>Bacteria</taxon>
        <taxon>Bacillati</taxon>
        <taxon>Actinomycetota</taxon>
        <taxon>Actinomycetes</taxon>
        <taxon>Actinomycetales</taxon>
        <taxon>Actinomycetaceae</taxon>
        <taxon>Mobiluncus</taxon>
    </lineage>
</organism>
<dbReference type="NCBIfam" id="NF003724">
    <property type="entry name" value="PRK05329.2-3"/>
    <property type="match status" value="1"/>
</dbReference>
<dbReference type="AlphaFoldDB" id="A0A7K0K5E6"/>
<evidence type="ECO:0000313" key="5">
    <source>
        <dbReference type="Proteomes" id="UP000442535"/>
    </source>
</evidence>
<gene>
    <name evidence="4" type="primary">glpB</name>
    <name evidence="4" type="ORF">FYJ63_10560</name>
</gene>
<dbReference type="Gene3D" id="3.50.50.60">
    <property type="entry name" value="FAD/NAD(P)-binding domain"/>
    <property type="match status" value="2"/>
</dbReference>
<reference evidence="4 5" key="1">
    <citation type="submission" date="2019-08" db="EMBL/GenBank/DDBJ databases">
        <title>In-depth cultivation of the pig gut microbiome towards novel bacterial diversity and tailored functional studies.</title>
        <authorList>
            <person name="Wylensek D."/>
            <person name="Hitch T.C.A."/>
            <person name="Clavel T."/>
        </authorList>
    </citation>
    <scope>NUCLEOTIDE SEQUENCE [LARGE SCALE GENOMIC DNA]</scope>
    <source>
        <strain evidence="4 5">RF-GAM-744-WT-7</strain>
    </source>
</reference>
<sequence>MRIAVIGAGLSGLSAALMLREACHNVTIFTHGIGGLPLSNGTLDVLGYRALSGNNAKDLASDDPFASFTELPNTHPYQVIGADNAREGVNWLAEKTGLFEIHGENRLLPSPLGVARPTLGVPKNAAAGILTEGGKYLVVGLRQFKDFPAPLIAANLNRSDVVKVEARAVVLDLPGRAREADTLATDYARHFDGLTSATAGGSAGAAKATGATAGATLRKQFAELINRAVKPGEVVLIPAIMGLQAETFLDFATRVQAPIAEVPTIPASIFGQRTYNALIEACREARIDIRLNCSVRPYRRGRAKVENIYQNGPSPMVNDEVRELVVARAGGTDRVKVDAVIDAAGGFASGNLARDSHLAFHETIFDLPLRPGTAFTSRGSTAALHEIDFEQRTELERTLSTGIAVDSAMRPLDAAGNPVFTNVFCLGEMLGGAHPWLELSGEGIALGSAVAAVKAIAALKGEKI</sequence>
<evidence type="ECO:0000256" key="1">
    <source>
        <dbReference type="ARBA" id="ARBA00022630"/>
    </source>
</evidence>
<proteinExistence type="predicted"/>